<evidence type="ECO:0000256" key="1">
    <source>
        <dbReference type="SAM" id="Phobius"/>
    </source>
</evidence>
<name>A0A508WQX3_9HYPH</name>
<protein>
    <submittedName>
        <fullName evidence="2">Uncharacterized protein</fullName>
    </submittedName>
</protein>
<evidence type="ECO:0000313" key="2">
    <source>
        <dbReference type="EMBL" id="VTZ59653.1"/>
    </source>
</evidence>
<keyword evidence="1" id="KW-0472">Membrane</keyword>
<proteinExistence type="predicted"/>
<sequence length="36" mass="3839">MSDVLKTLADLSASATAIITILYLLELLGKGVMFIL</sequence>
<reference evidence="2" key="1">
    <citation type="submission" date="2019-06" db="EMBL/GenBank/DDBJ databases">
        <authorList>
            <person name="Le Quere A."/>
            <person name="Colella S."/>
        </authorList>
    </citation>
    <scope>NUCLEOTIDE SEQUENCE</scope>
    <source>
        <strain evidence="2">EmedicaeMD41</strain>
    </source>
</reference>
<dbReference type="Proteomes" id="UP000507954">
    <property type="component" value="Unassembled WGS sequence"/>
</dbReference>
<dbReference type="EMBL" id="CABFNB010000021">
    <property type="protein sequence ID" value="VTZ59653.1"/>
    <property type="molecule type" value="Genomic_DNA"/>
</dbReference>
<accession>A0A508WQX3</accession>
<gene>
    <name evidence="2" type="ORF">EMEDMD4_1170032</name>
</gene>
<organism evidence="2">
    <name type="scientific">Sinorhizobium medicae</name>
    <dbReference type="NCBI Taxonomy" id="110321"/>
    <lineage>
        <taxon>Bacteria</taxon>
        <taxon>Pseudomonadati</taxon>
        <taxon>Pseudomonadota</taxon>
        <taxon>Alphaproteobacteria</taxon>
        <taxon>Hyphomicrobiales</taxon>
        <taxon>Rhizobiaceae</taxon>
        <taxon>Sinorhizobium/Ensifer group</taxon>
        <taxon>Sinorhizobium</taxon>
    </lineage>
</organism>
<keyword evidence="1" id="KW-0812">Transmembrane</keyword>
<feature type="transmembrane region" description="Helical" evidence="1">
    <location>
        <begin position="12"/>
        <end position="35"/>
    </location>
</feature>
<keyword evidence="1" id="KW-1133">Transmembrane helix</keyword>
<dbReference type="AlphaFoldDB" id="A0A508WQX3"/>